<feature type="domain" description="SIS" evidence="6">
    <location>
        <begin position="162"/>
        <end position="306"/>
    </location>
</feature>
<dbReference type="KEGG" id="bcv:Bcav_0318"/>
<feature type="region of interest" description="Disordered" evidence="4">
    <location>
        <begin position="1"/>
        <end position="35"/>
    </location>
</feature>
<dbReference type="Gene3D" id="1.10.10.10">
    <property type="entry name" value="Winged helix-like DNA-binding domain superfamily/Winged helix DNA-binding domain"/>
    <property type="match status" value="1"/>
</dbReference>
<feature type="compositionally biased region" description="Polar residues" evidence="4">
    <location>
        <begin position="326"/>
        <end position="335"/>
    </location>
</feature>
<evidence type="ECO:0000256" key="4">
    <source>
        <dbReference type="SAM" id="MobiDB-lite"/>
    </source>
</evidence>
<reference evidence="7 8" key="1">
    <citation type="journal article" date="2009" name="Stand. Genomic Sci.">
        <title>Complete genome sequence of Beutenbergia cavernae type strain (HKI 0122).</title>
        <authorList>
            <person name="Land M."/>
            <person name="Pukall R."/>
            <person name="Abt B."/>
            <person name="Goker M."/>
            <person name="Rohde M."/>
            <person name="Glavina Del Rio T."/>
            <person name="Tice H."/>
            <person name="Copeland A."/>
            <person name="Cheng J.F."/>
            <person name="Lucas S."/>
            <person name="Chen F."/>
            <person name="Nolan M."/>
            <person name="Bruce D."/>
            <person name="Goodwin L."/>
            <person name="Pitluck S."/>
            <person name="Ivanova N."/>
            <person name="Mavromatis K."/>
            <person name="Ovchinnikova G."/>
            <person name="Pati A."/>
            <person name="Chen A."/>
            <person name="Palaniappan K."/>
            <person name="Hauser L."/>
            <person name="Chang Y.J."/>
            <person name="Jefferies C.C."/>
            <person name="Saunders E."/>
            <person name="Brettin T."/>
            <person name="Detter J.C."/>
            <person name="Han C."/>
            <person name="Chain P."/>
            <person name="Bristow J."/>
            <person name="Eisen J.A."/>
            <person name="Markowitz V."/>
            <person name="Hugenholtz P."/>
            <person name="Kyrpides N.C."/>
            <person name="Klenk H.P."/>
            <person name="Lapidus A."/>
        </authorList>
    </citation>
    <scope>NUCLEOTIDE SEQUENCE [LARGE SCALE GENOMIC DNA]</scope>
    <source>
        <strain evidence="8">ATCC BAA-8 / DSM 12333 / NBRC 16432</strain>
    </source>
</reference>
<sequence length="335" mass="34645">MPARRPGQDGDDAGSSSTAVSAAAARSPRVVAHADDASPLQALRDALPSLTGALARAAAHIVDAPAEASRGSITRLATASGVSPATLTRLAGLLGYDGFPAMRAAIATEHGREVQGGWQRDIGTAIAPDDPADQVLGVLVAHSSRAARNAMGALDLAGATRAADWIAAAERIHLYGEWGDSVSLHELYLRLLRIGRPVWFHEGKQATRVAASLLRPGDVAIALSRAGHDAVGEAFCALAQENGAHTVVITGDPEGPLADVADLVLFTGTREGTAWTDYFAGRASDTLTAALLWVLVAQRVPDALGVEFAVPHSHPRSAGTADRPHPTTSSTKDLS</sequence>
<dbReference type="EMBL" id="CP001618">
    <property type="protein sequence ID" value="ACQ78582.1"/>
    <property type="molecule type" value="Genomic_DNA"/>
</dbReference>
<dbReference type="GO" id="GO:0003677">
    <property type="term" value="F:DNA binding"/>
    <property type="evidence" value="ECO:0007669"/>
    <property type="project" value="UniProtKB-KW"/>
</dbReference>
<dbReference type="SUPFAM" id="SSF53697">
    <property type="entry name" value="SIS domain"/>
    <property type="match status" value="1"/>
</dbReference>
<dbReference type="PROSITE" id="PS51464">
    <property type="entry name" value="SIS"/>
    <property type="match status" value="1"/>
</dbReference>
<dbReference type="GO" id="GO:1901135">
    <property type="term" value="P:carbohydrate derivative metabolic process"/>
    <property type="evidence" value="ECO:0007669"/>
    <property type="project" value="InterPro"/>
</dbReference>
<protein>
    <submittedName>
        <fullName evidence="7">Transcriptional regulator, RpiR family</fullName>
    </submittedName>
</protein>
<evidence type="ECO:0000259" key="6">
    <source>
        <dbReference type="PROSITE" id="PS51464"/>
    </source>
</evidence>
<dbReference type="Pfam" id="PF01380">
    <property type="entry name" value="SIS"/>
    <property type="match status" value="1"/>
</dbReference>
<keyword evidence="3" id="KW-0804">Transcription</keyword>
<proteinExistence type="predicted"/>
<dbReference type="GO" id="GO:0003700">
    <property type="term" value="F:DNA-binding transcription factor activity"/>
    <property type="evidence" value="ECO:0007669"/>
    <property type="project" value="InterPro"/>
</dbReference>
<evidence type="ECO:0000256" key="2">
    <source>
        <dbReference type="ARBA" id="ARBA00023125"/>
    </source>
</evidence>
<dbReference type="InterPro" id="IPR000281">
    <property type="entry name" value="HTH_RpiR"/>
</dbReference>
<feature type="region of interest" description="Disordered" evidence="4">
    <location>
        <begin position="312"/>
        <end position="335"/>
    </location>
</feature>
<keyword evidence="1" id="KW-0805">Transcription regulation</keyword>
<feature type="domain" description="HTH rpiR-type" evidence="5">
    <location>
        <begin position="37"/>
        <end position="113"/>
    </location>
</feature>
<dbReference type="SUPFAM" id="SSF46689">
    <property type="entry name" value="Homeodomain-like"/>
    <property type="match status" value="1"/>
</dbReference>
<name>C5BWC4_BEUC1</name>
<accession>C5BWC4</accession>
<dbReference type="InterPro" id="IPR047640">
    <property type="entry name" value="RpiR-like"/>
</dbReference>
<dbReference type="Proteomes" id="UP000007962">
    <property type="component" value="Chromosome"/>
</dbReference>
<dbReference type="InterPro" id="IPR001347">
    <property type="entry name" value="SIS_dom"/>
</dbReference>
<dbReference type="InterPro" id="IPR035472">
    <property type="entry name" value="RpiR-like_SIS"/>
</dbReference>
<keyword evidence="2" id="KW-0238">DNA-binding</keyword>
<dbReference type="eggNOG" id="COG1737">
    <property type="taxonomic scope" value="Bacteria"/>
</dbReference>
<dbReference type="InterPro" id="IPR009057">
    <property type="entry name" value="Homeodomain-like_sf"/>
</dbReference>
<dbReference type="RefSeq" id="WP_012725362.1">
    <property type="nucleotide sequence ID" value="NC_012669.1"/>
</dbReference>
<evidence type="ECO:0000313" key="8">
    <source>
        <dbReference type="Proteomes" id="UP000007962"/>
    </source>
</evidence>
<dbReference type="PROSITE" id="PS51071">
    <property type="entry name" value="HTH_RPIR"/>
    <property type="match status" value="1"/>
</dbReference>
<evidence type="ECO:0000259" key="5">
    <source>
        <dbReference type="PROSITE" id="PS51071"/>
    </source>
</evidence>
<feature type="compositionally biased region" description="Low complexity" evidence="4">
    <location>
        <begin position="13"/>
        <end position="31"/>
    </location>
</feature>
<evidence type="ECO:0000256" key="1">
    <source>
        <dbReference type="ARBA" id="ARBA00023015"/>
    </source>
</evidence>
<dbReference type="Gene3D" id="3.40.50.10490">
    <property type="entry name" value="Glucose-6-phosphate isomerase like protein, domain 1"/>
    <property type="match status" value="1"/>
</dbReference>
<dbReference type="AlphaFoldDB" id="C5BWC4"/>
<dbReference type="PANTHER" id="PTHR30514:SF1">
    <property type="entry name" value="HTH-TYPE TRANSCRIPTIONAL REGULATOR HEXR-RELATED"/>
    <property type="match status" value="1"/>
</dbReference>
<dbReference type="OrthoDB" id="370421at2"/>
<evidence type="ECO:0000313" key="7">
    <source>
        <dbReference type="EMBL" id="ACQ78582.1"/>
    </source>
</evidence>
<dbReference type="InterPro" id="IPR046348">
    <property type="entry name" value="SIS_dom_sf"/>
</dbReference>
<dbReference type="InterPro" id="IPR036388">
    <property type="entry name" value="WH-like_DNA-bd_sf"/>
</dbReference>
<dbReference type="Pfam" id="PF01418">
    <property type="entry name" value="HTH_6"/>
    <property type="match status" value="1"/>
</dbReference>
<dbReference type="GO" id="GO:0097367">
    <property type="term" value="F:carbohydrate derivative binding"/>
    <property type="evidence" value="ECO:0007669"/>
    <property type="project" value="InterPro"/>
</dbReference>
<gene>
    <name evidence="7" type="ordered locus">Bcav_0318</name>
</gene>
<keyword evidence="8" id="KW-1185">Reference proteome</keyword>
<dbReference type="STRING" id="471853.Bcav_0318"/>
<organism evidence="7 8">
    <name type="scientific">Beutenbergia cavernae (strain ATCC BAA-8 / DSM 12333 / CCUG 43141 / JCM 11478 / NBRC 16432 / NCIMB 13614 / HKI 0122)</name>
    <dbReference type="NCBI Taxonomy" id="471853"/>
    <lineage>
        <taxon>Bacteria</taxon>
        <taxon>Bacillati</taxon>
        <taxon>Actinomycetota</taxon>
        <taxon>Actinomycetes</taxon>
        <taxon>Micrococcales</taxon>
        <taxon>Beutenbergiaceae</taxon>
        <taxon>Beutenbergia</taxon>
    </lineage>
</organism>
<dbReference type="PANTHER" id="PTHR30514">
    <property type="entry name" value="GLUCOKINASE"/>
    <property type="match status" value="1"/>
</dbReference>
<dbReference type="HOGENOM" id="CLU_055769_0_1_11"/>
<dbReference type="CDD" id="cd05013">
    <property type="entry name" value="SIS_RpiR"/>
    <property type="match status" value="1"/>
</dbReference>
<evidence type="ECO:0000256" key="3">
    <source>
        <dbReference type="ARBA" id="ARBA00023163"/>
    </source>
</evidence>